<feature type="compositionally biased region" description="Polar residues" evidence="2">
    <location>
        <begin position="151"/>
        <end position="160"/>
    </location>
</feature>
<dbReference type="Gene3D" id="3.40.30.10">
    <property type="entry name" value="Glutaredoxin"/>
    <property type="match status" value="1"/>
</dbReference>
<dbReference type="GO" id="GO:0043130">
    <property type="term" value="F:ubiquitin binding"/>
    <property type="evidence" value="ECO:0007669"/>
    <property type="project" value="TreeGrafter"/>
</dbReference>
<dbReference type="GO" id="GO:0036503">
    <property type="term" value="P:ERAD pathway"/>
    <property type="evidence" value="ECO:0007669"/>
    <property type="project" value="TreeGrafter"/>
</dbReference>
<dbReference type="PANTHER" id="PTHR23322:SF96">
    <property type="entry name" value="FAS-ASSOCIATED FACTOR 1"/>
    <property type="match status" value="1"/>
</dbReference>
<dbReference type="SMART" id="SM00594">
    <property type="entry name" value="UAS"/>
    <property type="match status" value="1"/>
</dbReference>
<dbReference type="AlphaFoldDB" id="A0A226D8A5"/>
<evidence type="ECO:0000313" key="4">
    <source>
        <dbReference type="EMBL" id="OXA41785.1"/>
    </source>
</evidence>
<organism evidence="4 6">
    <name type="scientific">Folsomia candida</name>
    <name type="common">Springtail</name>
    <dbReference type="NCBI Taxonomy" id="158441"/>
    <lineage>
        <taxon>Eukaryota</taxon>
        <taxon>Metazoa</taxon>
        <taxon>Ecdysozoa</taxon>
        <taxon>Arthropoda</taxon>
        <taxon>Hexapoda</taxon>
        <taxon>Collembola</taxon>
        <taxon>Entomobryomorpha</taxon>
        <taxon>Isotomoidea</taxon>
        <taxon>Isotomidae</taxon>
        <taxon>Proisotominae</taxon>
        <taxon>Folsomia</taxon>
    </lineage>
</organism>
<evidence type="ECO:0000256" key="2">
    <source>
        <dbReference type="SAM" id="MobiDB-lite"/>
    </source>
</evidence>
<dbReference type="SUPFAM" id="SSF52833">
    <property type="entry name" value="Thioredoxin-like"/>
    <property type="match status" value="1"/>
</dbReference>
<dbReference type="Pfam" id="PF14555">
    <property type="entry name" value="UBA_4"/>
    <property type="match status" value="1"/>
</dbReference>
<accession>A0A226D8A5</accession>
<feature type="compositionally biased region" description="Low complexity" evidence="2">
    <location>
        <begin position="162"/>
        <end position="171"/>
    </location>
</feature>
<reference evidence="4 6" key="1">
    <citation type="submission" date="2015-12" db="EMBL/GenBank/DDBJ databases">
        <title>The genome of Folsomia candida.</title>
        <authorList>
            <person name="Faddeeva A."/>
            <person name="Derks M.F."/>
            <person name="Anvar Y."/>
            <person name="Smit S."/>
            <person name="Van Straalen N."/>
            <person name="Roelofs D."/>
        </authorList>
    </citation>
    <scope>NUCLEOTIDE SEQUENCE [LARGE SCALE GENOMIC DNA]</scope>
    <source>
        <strain evidence="4 6">VU population</strain>
        <tissue evidence="4">Whole body</tissue>
    </source>
</reference>
<protein>
    <submittedName>
        <fullName evidence="4">FAS-associated factor 1</fullName>
    </submittedName>
</protein>
<dbReference type="Pfam" id="PF21021">
    <property type="entry name" value="FAF1"/>
    <property type="match status" value="1"/>
</dbReference>
<dbReference type="GO" id="GO:0005783">
    <property type="term" value="C:endoplasmic reticulum"/>
    <property type="evidence" value="ECO:0007669"/>
    <property type="project" value="TreeGrafter"/>
</dbReference>
<proteinExistence type="predicted"/>
<dbReference type="OrthoDB" id="1920064at2759"/>
<sequence length="728" mass="80315">MSSRDEILTDFQACTGIDDVEVAILHLTENNWDLLSAVNKVLPQDTQTLPSERSFPVFPSVPVNRFRGFLDMDHDSSGLDTIDIDEADDAVLVPPPRNPSNGVIRHSSQASSATTTSVKQNSSSSTSSKTAETPFFVKEEKPRSSSSSNSRAKVTLSSDFMKSGPSGSKKGAGSREITFNVRLDTTGAALTAKLAECETVDTLKTLIHAQFEIPPCQQKLKGWPKCPSDGAKLGSLGLPDEINLSLFTNGPAMDFTGAGTSSSSNSVGKTEDKYSLVINDETKNETLAIDFPGSTTVRSVKEDMSHVSDTPVRFQVWTGWPTGTTDTMTLSACGLDKPRHTLSFRKQVSAASSSADLSKRMMELGDGSETSSDVEDLTESYPLEEDFYSQEVSTTPQRFLIPDNAPDEAVGSIQFADNFFARYGSCHPMFFHGTLEDAVKEACFQPAKNRKLLAIYLHHDGSVVSNVFCQHILCNESVVSYLTGNYVIWGWDVTNESNRQLLLAAANKNFGAPGVSAIRSIERERYPVIIVVSRVRATTEISNVIYSPNAATVDELMGNLMNTSEMYQTQRQTDIRDEDEREARERVKREQDEAYELSLIADRAKDEAKRAMEEQKLTEEMKVQEAAEQAKMLRDQIATTLPPEPDTSCTDPVCSLKCRLPGGKIISRRFLQSTTLNVLFDFLFTQGFSPDEYRFLTTYPKRDLADLVATTTMNGIFSPQDTLIVELR</sequence>
<dbReference type="PROSITE" id="PS50033">
    <property type="entry name" value="UBX"/>
    <property type="match status" value="1"/>
</dbReference>
<dbReference type="SMART" id="SM00166">
    <property type="entry name" value="UBX"/>
    <property type="match status" value="1"/>
</dbReference>
<dbReference type="STRING" id="158441.A0A226D8A5"/>
<feature type="region of interest" description="Disordered" evidence="2">
    <location>
        <begin position="568"/>
        <end position="588"/>
    </location>
</feature>
<keyword evidence="6" id="KW-1185">Reference proteome</keyword>
<dbReference type="InterPro" id="IPR044541">
    <property type="entry name" value="FAF1_UBA"/>
</dbReference>
<feature type="region of interest" description="Disordered" evidence="2">
    <location>
        <begin position="90"/>
        <end position="173"/>
    </location>
</feature>
<name>A0A226D8A5_FOLCA</name>
<evidence type="ECO:0000313" key="6">
    <source>
        <dbReference type="Proteomes" id="UP000198287"/>
    </source>
</evidence>
<keyword evidence="1" id="KW-0175">Coiled coil</keyword>
<comment type="caution">
    <text evidence="4">The sequence shown here is derived from an EMBL/GenBank/DDBJ whole genome shotgun (WGS) entry which is preliminary data.</text>
</comment>
<dbReference type="Pfam" id="PF00789">
    <property type="entry name" value="UBX"/>
    <property type="match status" value="1"/>
</dbReference>
<feature type="domain" description="UBX" evidence="3">
    <location>
        <begin position="649"/>
        <end position="702"/>
    </location>
</feature>
<evidence type="ECO:0000259" key="3">
    <source>
        <dbReference type="PROSITE" id="PS50033"/>
    </source>
</evidence>
<dbReference type="Proteomes" id="UP000198287">
    <property type="component" value="Unassembled WGS sequence"/>
</dbReference>
<gene>
    <name evidence="5" type="ORF">Fcan01_14678</name>
    <name evidence="4" type="ORF">Fcan01_23589</name>
</gene>
<feature type="compositionally biased region" description="Low complexity" evidence="2">
    <location>
        <begin position="107"/>
        <end position="130"/>
    </location>
</feature>
<feature type="coiled-coil region" evidence="1">
    <location>
        <begin position="601"/>
        <end position="629"/>
    </location>
</feature>
<dbReference type="EMBL" id="LNIX01000028">
    <property type="protein sequence ID" value="OXA41785.1"/>
    <property type="molecule type" value="Genomic_DNA"/>
</dbReference>
<dbReference type="Gene3D" id="3.10.20.90">
    <property type="entry name" value="Phosphatidylinositol 3-kinase Catalytic Subunit, Chain A, domain 1"/>
    <property type="match status" value="3"/>
</dbReference>
<dbReference type="InterPro" id="IPR050730">
    <property type="entry name" value="UBX_domain-protein"/>
</dbReference>
<evidence type="ECO:0000313" key="5">
    <source>
        <dbReference type="EMBL" id="OXA51066.1"/>
    </source>
</evidence>
<dbReference type="SUPFAM" id="SSF54236">
    <property type="entry name" value="Ubiquitin-like"/>
    <property type="match status" value="3"/>
</dbReference>
<dbReference type="InterPro" id="IPR001012">
    <property type="entry name" value="UBX_dom"/>
</dbReference>
<dbReference type="PANTHER" id="PTHR23322">
    <property type="entry name" value="FAS-ASSOCIATED PROTEIN"/>
    <property type="match status" value="1"/>
</dbReference>
<dbReference type="CDD" id="cd14413">
    <property type="entry name" value="UBA_FAF1"/>
    <property type="match status" value="1"/>
</dbReference>
<dbReference type="InterPro" id="IPR006577">
    <property type="entry name" value="UAS"/>
</dbReference>
<evidence type="ECO:0000256" key="1">
    <source>
        <dbReference type="SAM" id="Coils"/>
    </source>
</evidence>
<dbReference type="InterPro" id="IPR049483">
    <property type="entry name" value="FAF1_2-like_UAS"/>
</dbReference>
<dbReference type="InterPro" id="IPR036249">
    <property type="entry name" value="Thioredoxin-like_sf"/>
</dbReference>
<dbReference type="InterPro" id="IPR029071">
    <property type="entry name" value="Ubiquitin-like_domsf"/>
</dbReference>
<dbReference type="Gene3D" id="1.10.8.10">
    <property type="entry name" value="DNA helicase RuvA subunit, C-terminal domain"/>
    <property type="match status" value="1"/>
</dbReference>
<dbReference type="GO" id="GO:0005634">
    <property type="term" value="C:nucleus"/>
    <property type="evidence" value="ECO:0007669"/>
    <property type="project" value="TreeGrafter"/>
</dbReference>
<dbReference type="EMBL" id="LNIX01000008">
    <property type="protein sequence ID" value="OXA51066.1"/>
    <property type="molecule type" value="Genomic_DNA"/>
</dbReference>